<dbReference type="Proteomes" id="UP000283269">
    <property type="component" value="Unassembled WGS sequence"/>
</dbReference>
<keyword evidence="4" id="KW-1185">Reference proteome</keyword>
<evidence type="ECO:0000256" key="2">
    <source>
        <dbReference type="SAM" id="Phobius"/>
    </source>
</evidence>
<dbReference type="AlphaFoldDB" id="A0A409XKB8"/>
<reference evidence="3 4" key="1">
    <citation type="journal article" date="2018" name="Evol. Lett.">
        <title>Horizontal gene cluster transfer increased hallucinogenic mushroom diversity.</title>
        <authorList>
            <person name="Reynolds H.T."/>
            <person name="Vijayakumar V."/>
            <person name="Gluck-Thaler E."/>
            <person name="Korotkin H.B."/>
            <person name="Matheny P.B."/>
            <person name="Slot J.C."/>
        </authorList>
    </citation>
    <scope>NUCLEOTIDE SEQUENCE [LARGE SCALE GENOMIC DNA]</scope>
    <source>
        <strain evidence="3 4">2631</strain>
    </source>
</reference>
<feature type="transmembrane region" description="Helical" evidence="2">
    <location>
        <begin position="131"/>
        <end position="150"/>
    </location>
</feature>
<feature type="region of interest" description="Disordered" evidence="1">
    <location>
        <begin position="105"/>
        <end position="126"/>
    </location>
</feature>
<proteinExistence type="predicted"/>
<keyword evidence="2" id="KW-1133">Transmembrane helix</keyword>
<evidence type="ECO:0000313" key="4">
    <source>
        <dbReference type="Proteomes" id="UP000283269"/>
    </source>
</evidence>
<dbReference type="EMBL" id="NHYD01001423">
    <property type="protein sequence ID" value="PPQ91197.1"/>
    <property type="molecule type" value="Genomic_DNA"/>
</dbReference>
<comment type="caution">
    <text evidence="3">The sequence shown here is derived from an EMBL/GenBank/DDBJ whole genome shotgun (WGS) entry which is preliminary data.</text>
</comment>
<protein>
    <submittedName>
        <fullName evidence="3">Uncharacterized protein</fullName>
    </submittedName>
</protein>
<gene>
    <name evidence="3" type="ORF">CVT25_001213</name>
</gene>
<dbReference type="InParanoid" id="A0A409XKB8"/>
<sequence length="151" mass="15009">MAPSYSYCLLVIFAQEQGPIFVPFGWNRVPATARVIASAAGTTTYGLIDGGFSPGPATLVQSASAASMFYVNSAAATPTTLSGVCNLVSPVAMCTLNVYETGGPLPNASGTPQPGTGSGGGSSGSVGTSTGTILTMTTLALGFCIGLAFIR</sequence>
<evidence type="ECO:0000256" key="1">
    <source>
        <dbReference type="SAM" id="MobiDB-lite"/>
    </source>
</evidence>
<name>A0A409XKB8_PSICY</name>
<evidence type="ECO:0000313" key="3">
    <source>
        <dbReference type="EMBL" id="PPQ91197.1"/>
    </source>
</evidence>
<keyword evidence="2" id="KW-0812">Transmembrane</keyword>
<accession>A0A409XKB8</accession>
<dbReference type="OrthoDB" id="3025719at2759"/>
<keyword evidence="2" id="KW-0472">Membrane</keyword>
<organism evidence="3 4">
    <name type="scientific">Psilocybe cyanescens</name>
    <dbReference type="NCBI Taxonomy" id="93625"/>
    <lineage>
        <taxon>Eukaryota</taxon>
        <taxon>Fungi</taxon>
        <taxon>Dikarya</taxon>
        <taxon>Basidiomycota</taxon>
        <taxon>Agaricomycotina</taxon>
        <taxon>Agaricomycetes</taxon>
        <taxon>Agaricomycetidae</taxon>
        <taxon>Agaricales</taxon>
        <taxon>Agaricineae</taxon>
        <taxon>Strophariaceae</taxon>
        <taxon>Psilocybe</taxon>
    </lineage>
</organism>